<keyword evidence="6 8" id="KW-0539">Nucleus</keyword>
<comment type="caution">
    <text evidence="9">The sequence shown here is derived from an EMBL/GenBank/DDBJ whole genome shotgun (WGS) entry which is preliminary data.</text>
</comment>
<evidence type="ECO:0000256" key="5">
    <source>
        <dbReference type="ARBA" id="ARBA00022694"/>
    </source>
</evidence>
<dbReference type="SUPFAM" id="SSF143870">
    <property type="entry name" value="PF0523-like"/>
    <property type="match status" value="1"/>
</dbReference>
<dbReference type="EMBL" id="JAESVG020000005">
    <property type="protein sequence ID" value="KAG8627432.1"/>
    <property type="molecule type" value="Genomic_DNA"/>
</dbReference>
<dbReference type="OrthoDB" id="329139at2759"/>
<protein>
    <recommendedName>
        <fullName evidence="4">EKC/KEOPS complex subunit CGI121</fullName>
    </recommendedName>
    <alternativeName>
        <fullName evidence="3">EKC/KEOPS complex subunit cgi121</fullName>
    </alternativeName>
</protein>
<keyword evidence="10" id="KW-1185">Reference proteome</keyword>
<evidence type="ECO:0000256" key="7">
    <source>
        <dbReference type="ARBA" id="ARBA00025043"/>
    </source>
</evidence>
<accession>A0A8K0L1P7</accession>
<comment type="subcellular location">
    <subcellularLocation>
        <location evidence="1">Nucleus</location>
    </subcellularLocation>
</comment>
<comment type="function">
    <text evidence="7">Component of the EKC/KEOPS complex that is required for the formation of a threonylcarbamoyl group on adenosine at position 37 (t(6)A37) in tRNAs that read codons beginning with adenine. The complex is probably involved in the transfer of the threonylcarbamoyl moiety of threonylcarbamoyl-AMP (TC-AMP) to the N6 group of A37. CGI121 acts as an allosteric effector that regulates the t(6)A activity of the complex. The EKC/KEOPS complex also promotes both telomere uncapping and telomere elongation. The complex is required for efficient recruitment of transcriptional coactivators. CGI121 is not required for tRNA modification.</text>
</comment>
<dbReference type="InterPro" id="IPR036504">
    <property type="entry name" value="CGI121/TPRKB_sf"/>
</dbReference>
<dbReference type="Proteomes" id="UP000809789">
    <property type="component" value="Unassembled WGS sequence"/>
</dbReference>
<evidence type="ECO:0000256" key="3">
    <source>
        <dbReference type="ARBA" id="ARBA00015316"/>
    </source>
</evidence>
<dbReference type="Gene3D" id="3.30.2380.10">
    <property type="entry name" value="CGI121/TPRKB"/>
    <property type="match status" value="1"/>
</dbReference>
<comment type="similarity">
    <text evidence="2 8">Belongs to the CGI121/TPRKB family.</text>
</comment>
<dbReference type="GO" id="GO:0005634">
    <property type="term" value="C:nucleus"/>
    <property type="evidence" value="ECO:0007669"/>
    <property type="project" value="UniProtKB-SubCell"/>
</dbReference>
<evidence type="ECO:0000256" key="4">
    <source>
        <dbReference type="ARBA" id="ARBA00016009"/>
    </source>
</evidence>
<dbReference type="PANTHER" id="PTHR15840">
    <property type="entry name" value="CGI-121 FAMILY MEMBER"/>
    <property type="match status" value="1"/>
</dbReference>
<evidence type="ECO:0000256" key="2">
    <source>
        <dbReference type="ARBA" id="ARBA00005546"/>
    </source>
</evidence>
<evidence type="ECO:0000256" key="6">
    <source>
        <dbReference type="ARBA" id="ARBA00023242"/>
    </source>
</evidence>
<dbReference type="GO" id="GO:0002949">
    <property type="term" value="P:tRNA threonylcarbamoyladenosine modification"/>
    <property type="evidence" value="ECO:0007669"/>
    <property type="project" value="TreeGrafter"/>
</dbReference>
<reference evidence="9" key="1">
    <citation type="submission" date="2021-07" db="EMBL/GenBank/DDBJ databases">
        <title>Elsinoe batatas strain:CRI-CJ2 Genome sequencing and assembly.</title>
        <authorList>
            <person name="Huang L."/>
        </authorList>
    </citation>
    <scope>NUCLEOTIDE SEQUENCE</scope>
    <source>
        <strain evidence="9">CRI-CJ2</strain>
    </source>
</reference>
<proteinExistence type="inferred from homology"/>
<organism evidence="9 10">
    <name type="scientific">Elsinoe batatas</name>
    <dbReference type="NCBI Taxonomy" id="2601811"/>
    <lineage>
        <taxon>Eukaryota</taxon>
        <taxon>Fungi</taxon>
        <taxon>Dikarya</taxon>
        <taxon>Ascomycota</taxon>
        <taxon>Pezizomycotina</taxon>
        <taxon>Dothideomycetes</taxon>
        <taxon>Dothideomycetidae</taxon>
        <taxon>Myriangiales</taxon>
        <taxon>Elsinoaceae</taxon>
        <taxon>Elsinoe</taxon>
    </lineage>
</organism>
<evidence type="ECO:0000313" key="9">
    <source>
        <dbReference type="EMBL" id="KAG8627432.1"/>
    </source>
</evidence>
<dbReference type="GO" id="GO:0000408">
    <property type="term" value="C:EKC/KEOPS complex"/>
    <property type="evidence" value="ECO:0007669"/>
    <property type="project" value="TreeGrafter"/>
</dbReference>
<name>A0A8K0L1P7_9PEZI</name>
<dbReference type="PANTHER" id="PTHR15840:SF10">
    <property type="entry name" value="EKC_KEOPS COMPLEX SUBUNIT TPRKB"/>
    <property type="match status" value="1"/>
</dbReference>
<dbReference type="GO" id="GO:0005829">
    <property type="term" value="C:cytosol"/>
    <property type="evidence" value="ECO:0007669"/>
    <property type="project" value="TreeGrafter"/>
</dbReference>
<keyword evidence="5" id="KW-0819">tRNA processing</keyword>
<gene>
    <name evidence="9" type="ORF">KVT40_004915</name>
</gene>
<dbReference type="Pfam" id="PF08617">
    <property type="entry name" value="CGI-121"/>
    <property type="match status" value="1"/>
</dbReference>
<evidence type="ECO:0000256" key="1">
    <source>
        <dbReference type="ARBA" id="ARBA00004123"/>
    </source>
</evidence>
<dbReference type="AlphaFoldDB" id="A0A8K0L1P7"/>
<sequence length="190" mass="21533">MSGMETIVLPHLEQYPVYAVLFENVDNAPFLRDQLLQGNTDFEYTFLDASMILSRDHLLAACFKAINDMSNDRLKTRNVHSEIVFALSPNNNIAETFRRFGVSPESKNVIALKVASTPNFTQASVQSHLFEHIKGRPSELNDNRLSQLRDIARLRKVYKFELKMDKQKTILTDDATILSSVIGSMALRGL</sequence>
<dbReference type="InterPro" id="IPR013926">
    <property type="entry name" value="CGI121/TPRKB"/>
</dbReference>
<evidence type="ECO:0000313" key="10">
    <source>
        <dbReference type="Proteomes" id="UP000809789"/>
    </source>
</evidence>
<evidence type="ECO:0000256" key="8">
    <source>
        <dbReference type="RuleBase" id="RU004398"/>
    </source>
</evidence>